<dbReference type="Gene3D" id="3.40.50.150">
    <property type="entry name" value="Vaccinia Virus protein VP39"/>
    <property type="match status" value="1"/>
</dbReference>
<dbReference type="SUPFAM" id="SSF53335">
    <property type="entry name" value="S-adenosyl-L-methionine-dependent methyltransferases"/>
    <property type="match status" value="1"/>
</dbReference>
<evidence type="ECO:0000259" key="1">
    <source>
        <dbReference type="Pfam" id="PF13649"/>
    </source>
</evidence>
<proteinExistence type="predicted"/>
<dbReference type="PANTHER" id="PTHR43591">
    <property type="entry name" value="METHYLTRANSFERASE"/>
    <property type="match status" value="1"/>
</dbReference>
<dbReference type="AlphaFoldDB" id="A0A3S3P6S4"/>
<comment type="caution">
    <text evidence="2">The sequence shown here is derived from an EMBL/GenBank/DDBJ whole genome shotgun (WGS) entry which is preliminary data.</text>
</comment>
<gene>
    <name evidence="2" type="ORF">B4U79_05465</name>
</gene>
<dbReference type="OrthoDB" id="10039245at2759"/>
<dbReference type="STRING" id="1965070.A0A3S3P6S4"/>
<name>A0A3S3P6S4_9ACAR</name>
<reference evidence="2 3" key="1">
    <citation type="journal article" date="2018" name="Gigascience">
        <title>Genomes of trombidid mites reveal novel predicted allergens and laterally-transferred genes associated with secondary metabolism.</title>
        <authorList>
            <person name="Dong X."/>
            <person name="Chaisiri K."/>
            <person name="Xia D."/>
            <person name="Armstrong S.D."/>
            <person name="Fang Y."/>
            <person name="Donnelly M.J."/>
            <person name="Kadowaki T."/>
            <person name="McGarry J.W."/>
            <person name="Darby A.C."/>
            <person name="Makepeace B.L."/>
        </authorList>
    </citation>
    <scope>NUCLEOTIDE SEQUENCE [LARGE SCALE GENOMIC DNA]</scope>
    <source>
        <strain evidence="2">UoL-WK</strain>
    </source>
</reference>
<protein>
    <submittedName>
        <fullName evidence="2">Malonyl-[acyl-carrier protein] O-methyltransferase-like protein</fullName>
    </submittedName>
</protein>
<dbReference type="CDD" id="cd02440">
    <property type="entry name" value="AdoMet_MTases"/>
    <property type="match status" value="1"/>
</dbReference>
<dbReference type="GO" id="GO:0032259">
    <property type="term" value="P:methylation"/>
    <property type="evidence" value="ECO:0007669"/>
    <property type="project" value="UniProtKB-KW"/>
</dbReference>
<sequence length="225" mass="25520">MSELTYDYMENFIYNTLLADKPLEEQLKLYQNSADQYEKMCDVSLYNFHKILANEFSSLALPRDSRILDVGAGTGLFGRMLHKLGFTNIDALDACDEMLQCAKESNSNYKNYIVAEVSKAKLLPVDENTYDVALMAGSASPAHIDVEAYLQIMRVVKPGGIIGWIIEDAETCVKCNTKFQNEAYQKTLEKFVLQNLWLPVDGYNPKRVPNALLNRPGDVYFYKVV</sequence>
<dbReference type="PANTHER" id="PTHR43591:SF101">
    <property type="entry name" value="METHYLTRANSFERASE-LIKE PROTEIN 27"/>
    <property type="match status" value="1"/>
</dbReference>
<organism evidence="2 3">
    <name type="scientific">Dinothrombium tinctorium</name>
    <dbReference type="NCBI Taxonomy" id="1965070"/>
    <lineage>
        <taxon>Eukaryota</taxon>
        <taxon>Metazoa</taxon>
        <taxon>Ecdysozoa</taxon>
        <taxon>Arthropoda</taxon>
        <taxon>Chelicerata</taxon>
        <taxon>Arachnida</taxon>
        <taxon>Acari</taxon>
        <taxon>Acariformes</taxon>
        <taxon>Trombidiformes</taxon>
        <taxon>Prostigmata</taxon>
        <taxon>Anystina</taxon>
        <taxon>Parasitengona</taxon>
        <taxon>Trombidioidea</taxon>
        <taxon>Trombidiidae</taxon>
        <taxon>Dinothrombium</taxon>
    </lineage>
</organism>
<dbReference type="Proteomes" id="UP000285301">
    <property type="component" value="Unassembled WGS sequence"/>
</dbReference>
<feature type="domain" description="Methyltransferase" evidence="1">
    <location>
        <begin position="67"/>
        <end position="160"/>
    </location>
</feature>
<keyword evidence="2" id="KW-0808">Transferase</keyword>
<keyword evidence="2" id="KW-0489">Methyltransferase</keyword>
<evidence type="ECO:0000313" key="3">
    <source>
        <dbReference type="Proteomes" id="UP000285301"/>
    </source>
</evidence>
<keyword evidence="3" id="KW-1185">Reference proteome</keyword>
<dbReference type="InterPro" id="IPR029063">
    <property type="entry name" value="SAM-dependent_MTases_sf"/>
</dbReference>
<dbReference type="EMBL" id="NCKU01000297">
    <property type="protein sequence ID" value="RWS16107.1"/>
    <property type="molecule type" value="Genomic_DNA"/>
</dbReference>
<dbReference type="GO" id="GO:0008168">
    <property type="term" value="F:methyltransferase activity"/>
    <property type="evidence" value="ECO:0007669"/>
    <property type="project" value="UniProtKB-KW"/>
</dbReference>
<evidence type="ECO:0000313" key="2">
    <source>
        <dbReference type="EMBL" id="RWS16107.1"/>
    </source>
</evidence>
<dbReference type="Pfam" id="PF13649">
    <property type="entry name" value="Methyltransf_25"/>
    <property type="match status" value="1"/>
</dbReference>
<dbReference type="InterPro" id="IPR041698">
    <property type="entry name" value="Methyltransf_25"/>
</dbReference>
<accession>A0A3S3P6S4</accession>